<dbReference type="NCBIfam" id="NF038351">
    <property type="entry name" value="cyt_ox_assem_30"/>
    <property type="match status" value="1"/>
</dbReference>
<dbReference type="EMBL" id="SNXS01000003">
    <property type="protein sequence ID" value="TDP71363.1"/>
    <property type="molecule type" value="Genomic_DNA"/>
</dbReference>
<evidence type="ECO:0000313" key="3">
    <source>
        <dbReference type="Proteomes" id="UP000295361"/>
    </source>
</evidence>
<keyword evidence="3" id="KW-1185">Reference proteome</keyword>
<keyword evidence="1" id="KW-1133">Transmembrane helix</keyword>
<dbReference type="InterPro" id="IPR047811">
    <property type="entry name" value="CytC_ox_assmbl_put"/>
</dbReference>
<organism evidence="2 3">
    <name type="scientific">Roseateles toxinivorans</name>
    <dbReference type="NCBI Taxonomy" id="270368"/>
    <lineage>
        <taxon>Bacteria</taxon>
        <taxon>Pseudomonadati</taxon>
        <taxon>Pseudomonadota</taxon>
        <taxon>Betaproteobacteria</taxon>
        <taxon>Burkholderiales</taxon>
        <taxon>Sphaerotilaceae</taxon>
        <taxon>Roseateles</taxon>
    </lineage>
</organism>
<proteinExistence type="predicted"/>
<dbReference type="Proteomes" id="UP000295361">
    <property type="component" value="Unassembled WGS sequence"/>
</dbReference>
<protein>
    <submittedName>
        <fullName evidence="2">Uncharacterized protein</fullName>
    </submittedName>
</protein>
<sequence length="45" mass="4806">MINSEASVMSTEQQRKNNLRLALILASVAAVFAIGFVTKIVLLGS</sequence>
<accession>A0A4R6QM31</accession>
<comment type="caution">
    <text evidence="2">The sequence shown here is derived from an EMBL/GenBank/DDBJ whole genome shotgun (WGS) entry which is preliminary data.</text>
</comment>
<keyword evidence="1" id="KW-0812">Transmembrane</keyword>
<evidence type="ECO:0000313" key="2">
    <source>
        <dbReference type="EMBL" id="TDP71363.1"/>
    </source>
</evidence>
<feature type="transmembrane region" description="Helical" evidence="1">
    <location>
        <begin position="21"/>
        <end position="42"/>
    </location>
</feature>
<dbReference type="InParanoid" id="A0A4R6QM31"/>
<reference evidence="2 3" key="1">
    <citation type="submission" date="2019-03" db="EMBL/GenBank/DDBJ databases">
        <title>Genomic Encyclopedia of Type Strains, Phase IV (KMG-IV): sequencing the most valuable type-strain genomes for metagenomic binning, comparative biology and taxonomic classification.</title>
        <authorList>
            <person name="Goeker M."/>
        </authorList>
    </citation>
    <scope>NUCLEOTIDE SEQUENCE [LARGE SCALE GENOMIC DNA]</scope>
    <source>
        <strain evidence="2 3">DSM 16998</strain>
    </source>
</reference>
<name>A0A4R6QM31_9BURK</name>
<gene>
    <name evidence="2" type="ORF">DES47_103344</name>
</gene>
<keyword evidence="1" id="KW-0472">Membrane</keyword>
<dbReference type="AlphaFoldDB" id="A0A4R6QM31"/>
<evidence type="ECO:0000256" key="1">
    <source>
        <dbReference type="SAM" id="Phobius"/>
    </source>
</evidence>